<accession>A0A9D1KTK3</accession>
<feature type="chain" id="PRO_5039557065" evidence="1">
    <location>
        <begin position="39"/>
        <end position="627"/>
    </location>
</feature>
<dbReference type="Proteomes" id="UP000824161">
    <property type="component" value="Unassembled WGS sequence"/>
</dbReference>
<gene>
    <name evidence="2" type="ORF">IAC44_04305</name>
</gene>
<dbReference type="Pfam" id="PF13584">
    <property type="entry name" value="BatD"/>
    <property type="match status" value="2"/>
</dbReference>
<dbReference type="InterPro" id="IPR025738">
    <property type="entry name" value="BatD"/>
</dbReference>
<dbReference type="PANTHER" id="PTHR40940:SF2">
    <property type="entry name" value="BATD"/>
    <property type="match status" value="1"/>
</dbReference>
<reference evidence="2" key="1">
    <citation type="submission" date="2020-10" db="EMBL/GenBank/DDBJ databases">
        <authorList>
            <person name="Gilroy R."/>
        </authorList>
    </citation>
    <scope>NUCLEOTIDE SEQUENCE</scope>
    <source>
        <strain evidence="2">1383</strain>
    </source>
</reference>
<protein>
    <submittedName>
        <fullName evidence="2">Protein BatD</fullName>
    </submittedName>
</protein>
<reference evidence="2" key="2">
    <citation type="journal article" date="2021" name="PeerJ">
        <title>Extensive microbial diversity within the chicken gut microbiome revealed by metagenomics and culture.</title>
        <authorList>
            <person name="Gilroy R."/>
            <person name="Ravi A."/>
            <person name="Getino M."/>
            <person name="Pursley I."/>
            <person name="Horton D.L."/>
            <person name="Alikhan N.F."/>
            <person name="Baker D."/>
            <person name="Gharbi K."/>
            <person name="Hall N."/>
            <person name="Watson M."/>
            <person name="Adriaenssens E.M."/>
            <person name="Foster-Nyarko E."/>
            <person name="Jarju S."/>
            <person name="Secka A."/>
            <person name="Antonio M."/>
            <person name="Oren A."/>
            <person name="Chaudhuri R.R."/>
            <person name="La Ragione R."/>
            <person name="Hildebrand F."/>
            <person name="Pallen M.J."/>
        </authorList>
    </citation>
    <scope>NUCLEOTIDE SEQUENCE</scope>
    <source>
        <strain evidence="2">1383</strain>
    </source>
</reference>
<comment type="caution">
    <text evidence="2">The sequence shown here is derived from an EMBL/GenBank/DDBJ whole genome shotgun (WGS) entry which is preliminary data.</text>
</comment>
<feature type="signal peptide" evidence="1">
    <location>
        <begin position="1"/>
        <end position="38"/>
    </location>
</feature>
<name>A0A9D1KTK3_9FLAO</name>
<organism evidence="2 3">
    <name type="scientific">Candidatus Merdimorpha stercoravium</name>
    <dbReference type="NCBI Taxonomy" id="2840863"/>
    <lineage>
        <taxon>Bacteria</taxon>
        <taxon>Pseudomonadati</taxon>
        <taxon>Bacteroidota</taxon>
        <taxon>Flavobacteriia</taxon>
        <taxon>Flavobacteriales</taxon>
        <taxon>Candidatus Merdimorpha</taxon>
    </lineage>
</organism>
<dbReference type="EMBL" id="DVLY01000101">
    <property type="protein sequence ID" value="HIT98043.1"/>
    <property type="molecule type" value="Genomic_DNA"/>
</dbReference>
<keyword evidence="1" id="KW-0732">Signal</keyword>
<sequence>MNIDKAFFPSLHLPAAVRGRVLALLAVMALGMALPAQGQDNQQPVTITVSKKKMAVNENLVVEISTSLPLDQDQFAGPAFEDFVVLGGPQFMRSMVSSYVNGKGRTEQKTTISYLVQPKREGTLYIEPAMVKSKGQKYQTERIAIEVGKAIEGQQSIRQMSNPSTSAQQNIHLVAEVSDTRPYVGEPITVTYKLYYRMNIGRLSVTQVPKFDTFWTQVYTEDDLPENKADQRGYYKDELYHVITYHKVLLIPQKEGRQTIPSLSLSMLVEVGTGQYDYWGDEITRTAQYSVASQPIQVDVRPLPVQGRPDNFSGGVGQFSLKTDLSKSKVNTGESSTLNLEVRGTGNITQIRMPEPAFPSEIERYDPKLQTSTALGPNSLRGSLSEQFILIPRVKGQYTIPKIEFSYFNPDTGKYVTLASDPMTLEVSGDDIANHSISQKARQNPAASAKEDVDYLNTDIGFIRLSTDLQPASYRPFYQRTWFTLLLLLPLIAIPVTLGKRLYDASVDRNSPQAKARKAAQAARARLSRAKKALDRGDYPAFYYEMEKSLYSFIASKLKLARKDASIDRIRQEVLARGADPATADELIGALEACNQARYAGFNPAQSETDYQNATRAIVNINKCIKG</sequence>
<evidence type="ECO:0000256" key="1">
    <source>
        <dbReference type="SAM" id="SignalP"/>
    </source>
</evidence>
<evidence type="ECO:0000313" key="2">
    <source>
        <dbReference type="EMBL" id="HIT98043.1"/>
    </source>
</evidence>
<dbReference type="AlphaFoldDB" id="A0A9D1KTK3"/>
<evidence type="ECO:0000313" key="3">
    <source>
        <dbReference type="Proteomes" id="UP000824161"/>
    </source>
</evidence>
<proteinExistence type="predicted"/>
<dbReference type="PANTHER" id="PTHR40940">
    <property type="entry name" value="PROTEIN BATD-RELATED"/>
    <property type="match status" value="1"/>
</dbReference>